<evidence type="ECO:0000256" key="1">
    <source>
        <dbReference type="SAM" id="MobiDB-lite"/>
    </source>
</evidence>
<feature type="non-terminal residue" evidence="2">
    <location>
        <position position="461"/>
    </location>
</feature>
<dbReference type="PANTHER" id="PTHR12975:SF6">
    <property type="entry name" value="TRAFFICKING PROTEIN PARTICLE COMPLEX SUBUNIT 8"/>
    <property type="match status" value="1"/>
</dbReference>
<dbReference type="Proteomes" id="UP000316079">
    <property type="component" value="Unassembled WGS sequence"/>
</dbReference>
<feature type="compositionally biased region" description="Polar residues" evidence="1">
    <location>
        <begin position="388"/>
        <end position="417"/>
    </location>
</feature>
<dbReference type="InterPro" id="IPR024420">
    <property type="entry name" value="TRAPP_III_complex_Trs85"/>
</dbReference>
<feature type="region of interest" description="Disordered" evidence="1">
    <location>
        <begin position="198"/>
        <end position="243"/>
    </location>
</feature>
<protein>
    <submittedName>
        <fullName evidence="2">Uncharacterized protein</fullName>
    </submittedName>
</protein>
<feature type="region of interest" description="Disordered" evidence="1">
    <location>
        <begin position="372"/>
        <end position="417"/>
    </location>
</feature>
<comment type="caution">
    <text evidence="2">The sequence shown here is derived from an EMBL/GenBank/DDBJ whole genome shotgun (WGS) entry which is preliminary data.</text>
</comment>
<evidence type="ECO:0000313" key="2">
    <source>
        <dbReference type="EMBL" id="TRY86426.1"/>
    </source>
</evidence>
<keyword evidence="3" id="KW-1185">Reference proteome</keyword>
<accession>A0A553Q921</accession>
<feature type="compositionally biased region" description="Gly residues" evidence="1">
    <location>
        <begin position="200"/>
        <end position="215"/>
    </location>
</feature>
<dbReference type="EMBL" id="SRMA01026218">
    <property type="protein sequence ID" value="TRY86426.1"/>
    <property type="molecule type" value="Genomic_DNA"/>
</dbReference>
<dbReference type="GO" id="GO:1990072">
    <property type="term" value="C:TRAPPIII protein complex"/>
    <property type="evidence" value="ECO:0007669"/>
    <property type="project" value="TreeGrafter"/>
</dbReference>
<reference evidence="2 3" key="1">
    <citation type="journal article" date="2019" name="Sci. Data">
        <title>Hybrid genome assembly and annotation of Danionella translucida.</title>
        <authorList>
            <person name="Kadobianskyi M."/>
            <person name="Schulze L."/>
            <person name="Schuelke M."/>
            <person name="Judkewitz B."/>
        </authorList>
    </citation>
    <scope>NUCLEOTIDE SEQUENCE [LARGE SCALE GENOMIC DNA]</scope>
    <source>
        <strain evidence="2 3">Bolton</strain>
    </source>
</reference>
<feature type="compositionally biased region" description="Polar residues" evidence="1">
    <location>
        <begin position="224"/>
        <end position="233"/>
    </location>
</feature>
<dbReference type="STRING" id="623744.A0A553Q921"/>
<evidence type="ECO:0000313" key="3">
    <source>
        <dbReference type="Proteomes" id="UP000316079"/>
    </source>
</evidence>
<gene>
    <name evidence="2" type="ORF">DNTS_004202</name>
</gene>
<dbReference type="OrthoDB" id="8886165at2759"/>
<name>A0A553Q921_9TELE</name>
<organism evidence="2 3">
    <name type="scientific">Danionella cerebrum</name>
    <dbReference type="NCBI Taxonomy" id="2873325"/>
    <lineage>
        <taxon>Eukaryota</taxon>
        <taxon>Metazoa</taxon>
        <taxon>Chordata</taxon>
        <taxon>Craniata</taxon>
        <taxon>Vertebrata</taxon>
        <taxon>Euteleostomi</taxon>
        <taxon>Actinopterygii</taxon>
        <taxon>Neopterygii</taxon>
        <taxon>Teleostei</taxon>
        <taxon>Ostariophysi</taxon>
        <taxon>Cypriniformes</taxon>
        <taxon>Danionidae</taxon>
        <taxon>Danioninae</taxon>
        <taxon>Danionella</taxon>
    </lineage>
</organism>
<dbReference type="PANTHER" id="PTHR12975">
    <property type="entry name" value="TRANSPORT PROTEIN TRAPP"/>
    <property type="match status" value="1"/>
</dbReference>
<sequence length="461" mass="50809">MSPDCFRALRTATRQNNWTKKNMDKAEKRTEMFQTEENLTDGEVQTEELCCESIPCSGPDCFRALRTATRQNNWMIKNTLKRPTTTKQNVSSREKPILNTTNPLLIKHKIQATTQEMTRYCRGLYLRNITGRITARWIDDKVTSIYLVGVTFEDGPGGVVPEAGLAWDLGGLQELPLGAERIQALMLGDPGLCPLSEAAGGKGASGESSGGGRGVPGWEPGAAATSTSANNCPGRQGSGRAQSVRVGRRIWTMSIPDSSTSDSATKSTTLSSLRRRKGDFRPFHTLLNKPRPLLRLKGEYLVIQKVIVQWHLSSGLQGTRITRGPSYGGLVEQWGPDSLMLVVCVECSDYNEFNEDSPMNNAVTNNTEEDLDPLLRDGISDTHPLQLEPQTDDSLPGNDQSPAANSVSAAKAQKQTAANLTPRGNCLTLNDHDHIRQFLQEFTFRGLLPHIEKNIRQFNDQ</sequence>
<dbReference type="Pfam" id="PF12739">
    <property type="entry name" value="TRAPPC-Trs85"/>
    <property type="match status" value="1"/>
</dbReference>
<proteinExistence type="predicted"/>
<dbReference type="AlphaFoldDB" id="A0A553Q921"/>